<dbReference type="EMBL" id="CAESAQ020000028">
    <property type="protein sequence ID" value="CAB5496302.1"/>
    <property type="molecule type" value="Genomic_DNA"/>
</dbReference>
<keyword evidence="1" id="KW-0812">Transmembrane</keyword>
<evidence type="ECO:0000313" key="5">
    <source>
        <dbReference type="Proteomes" id="UP000182798"/>
    </source>
</evidence>
<proteinExistence type="predicted"/>
<reference evidence="4" key="2">
    <citation type="journal article" date="2017" name="Stand. Genomic Sci.">
        <title>Genome sequence of the sulfur-oxidizing Bathymodiolus thermophilus gill endosymbiont.</title>
        <authorList>
            <person name="Ponnudurai R."/>
            <person name="Sayavedra L."/>
            <person name="Kleiner M."/>
            <person name="Heiden S.E."/>
            <person name="Thurmer A."/>
            <person name="Felbeck H."/>
            <person name="Schluter R."/>
            <person name="Sievert S.M."/>
            <person name="Daniel R."/>
            <person name="Schweder T."/>
            <person name="Markert S."/>
        </authorList>
    </citation>
    <scope>NUCLEOTIDE SEQUENCE</scope>
    <source>
        <strain evidence="4">BAT/CrabSpa'14</strain>
    </source>
</reference>
<feature type="transmembrane region" description="Helical" evidence="1">
    <location>
        <begin position="62"/>
        <end position="84"/>
    </location>
</feature>
<dbReference type="Proteomes" id="UP000643672">
    <property type="component" value="Unassembled WGS sequence"/>
</dbReference>
<evidence type="ECO:0000313" key="2">
    <source>
        <dbReference type="EMBL" id="AYQ56426.1"/>
    </source>
</evidence>
<accession>A0A1J5U940</accession>
<evidence type="ECO:0000313" key="7">
    <source>
        <dbReference type="Proteomes" id="UP000643672"/>
    </source>
</evidence>
<sequence length="165" mass="18052">MNNTIRITVSWIIALWTSNVFLTSLFYKFDETALEPQHIFSTIGTWIGETLHVTLGALFTEYGAIFIGLAELATASVLLAPIVLWKHRAKLHCIGGLMASVVMAGAIFFHLFTPLGWKPTWSVDDEAACQAVFSNPGLCTDTLLANAALSILILGIVLLFINRKS</sequence>
<keyword evidence="1" id="KW-0472">Membrane</keyword>
<keyword evidence="7" id="KW-1185">Reference proteome</keyword>
<feature type="transmembrane region" description="Helical" evidence="1">
    <location>
        <begin position="7"/>
        <end position="27"/>
    </location>
</feature>
<feature type="transmembrane region" description="Helical" evidence="1">
    <location>
        <begin position="143"/>
        <end position="161"/>
    </location>
</feature>
<feature type="transmembrane region" description="Helical" evidence="1">
    <location>
        <begin position="91"/>
        <end position="112"/>
    </location>
</feature>
<keyword evidence="1" id="KW-1133">Transmembrane helix</keyword>
<organism evidence="4 5">
    <name type="scientific">Bathymodiolus thermophilus thioautotrophic gill symbiont</name>
    <dbReference type="NCBI Taxonomy" id="2360"/>
    <lineage>
        <taxon>Bacteria</taxon>
        <taxon>Pseudomonadati</taxon>
        <taxon>Pseudomonadota</taxon>
        <taxon>Gammaproteobacteria</taxon>
        <taxon>sulfur-oxidizing symbionts</taxon>
    </lineage>
</organism>
<name>A0A1J5U940_9GAMM</name>
<evidence type="ECO:0000313" key="3">
    <source>
        <dbReference type="EMBL" id="CAB5496302.1"/>
    </source>
</evidence>
<reference evidence="3 7" key="4">
    <citation type="submission" date="2020-05" db="EMBL/GenBank/DDBJ databases">
        <authorList>
            <person name="Petersen J."/>
            <person name="Sayavedra L."/>
        </authorList>
    </citation>
    <scope>NUCLEOTIDE SEQUENCE [LARGE SCALE GENOMIC DNA]</scope>
    <source>
        <strain evidence="3">B thermophilus SOXS</strain>
    </source>
</reference>
<evidence type="ECO:0000313" key="6">
    <source>
        <dbReference type="Proteomes" id="UP000278334"/>
    </source>
</evidence>
<dbReference type="RefSeq" id="WP_071564037.1">
    <property type="nucleotide sequence ID" value="NZ_CAESAQ020000028.1"/>
</dbReference>
<dbReference type="EMBL" id="MIQH01000475">
    <property type="protein sequence ID" value="OIR24905.1"/>
    <property type="molecule type" value="Genomic_DNA"/>
</dbReference>
<dbReference type="OrthoDB" id="9791120at2"/>
<evidence type="ECO:0000256" key="1">
    <source>
        <dbReference type="SAM" id="Phobius"/>
    </source>
</evidence>
<reference evidence="5" key="1">
    <citation type="submission" date="2016-09" db="EMBL/GenBank/DDBJ databases">
        <title>Genome Sequence of Bathymodiolus thermophilus sulfur-oxidizing gill endosymbiont.</title>
        <authorList>
            <person name="Ponnudurai R."/>
            <person name="Kleiner M."/>
            <person name="Sayavedra L."/>
            <person name="Thuermer A."/>
            <person name="Felbeck H."/>
            <person name="Schlueter R."/>
            <person name="Schweder T."/>
            <person name="Markert S."/>
        </authorList>
    </citation>
    <scope>NUCLEOTIDE SEQUENCE [LARGE SCALE GENOMIC DNA]</scope>
    <source>
        <strain evidence="5">BAT/CrabSpa'14</strain>
    </source>
</reference>
<dbReference type="AlphaFoldDB" id="A0A1J5U940"/>
<dbReference type="KEGG" id="bthg:MS2017_0695"/>
<protein>
    <submittedName>
        <fullName evidence="4">Uncharacterized protein</fullName>
    </submittedName>
</protein>
<dbReference type="Proteomes" id="UP000182798">
    <property type="component" value="Unassembled WGS sequence"/>
</dbReference>
<gene>
    <name evidence="4" type="ORF">BGC33_12075</name>
    <name evidence="2" type="ORF">MS2017_0695</name>
    <name evidence="3" type="ORF">THERMOS_480</name>
</gene>
<evidence type="ECO:0000313" key="4">
    <source>
        <dbReference type="EMBL" id="OIR24905.1"/>
    </source>
</evidence>
<reference evidence="2 6" key="3">
    <citation type="submission" date="2017-11" db="EMBL/GenBank/DDBJ databases">
        <title>Genome sequence of the bacterial symbiont EPR9N from a vent mussel Bathymodiolus thermophilus.</title>
        <authorList>
            <person name="Won Y.-J."/>
        </authorList>
    </citation>
    <scope>NUCLEOTIDE SEQUENCE [LARGE SCALE GENOMIC DNA]</scope>
    <source>
        <strain evidence="2 6">EPR9N</strain>
    </source>
</reference>
<dbReference type="EMBL" id="CP024634">
    <property type="protein sequence ID" value="AYQ56426.1"/>
    <property type="molecule type" value="Genomic_DNA"/>
</dbReference>
<dbReference type="Proteomes" id="UP000278334">
    <property type="component" value="Chromosome"/>
</dbReference>